<gene>
    <name evidence="2" type="ORF">L207DRAFT_218666</name>
</gene>
<feature type="compositionally biased region" description="Pro residues" evidence="1">
    <location>
        <begin position="91"/>
        <end position="118"/>
    </location>
</feature>
<dbReference type="EMBL" id="KZ613939">
    <property type="protein sequence ID" value="PMD46671.1"/>
    <property type="molecule type" value="Genomic_DNA"/>
</dbReference>
<name>A0A2J6S7D4_HYAVF</name>
<feature type="region of interest" description="Disordered" evidence="1">
    <location>
        <begin position="55"/>
        <end position="162"/>
    </location>
</feature>
<proteinExistence type="predicted"/>
<evidence type="ECO:0000256" key="1">
    <source>
        <dbReference type="SAM" id="MobiDB-lite"/>
    </source>
</evidence>
<reference evidence="2 3" key="1">
    <citation type="submission" date="2016-04" db="EMBL/GenBank/DDBJ databases">
        <title>A degradative enzymes factory behind the ericoid mycorrhizal symbiosis.</title>
        <authorList>
            <consortium name="DOE Joint Genome Institute"/>
            <person name="Martino E."/>
            <person name="Morin E."/>
            <person name="Grelet G."/>
            <person name="Kuo A."/>
            <person name="Kohler A."/>
            <person name="Daghino S."/>
            <person name="Barry K."/>
            <person name="Choi C."/>
            <person name="Cichocki N."/>
            <person name="Clum A."/>
            <person name="Copeland A."/>
            <person name="Hainaut M."/>
            <person name="Haridas S."/>
            <person name="Labutti K."/>
            <person name="Lindquist E."/>
            <person name="Lipzen A."/>
            <person name="Khouja H.-R."/>
            <person name="Murat C."/>
            <person name="Ohm R."/>
            <person name="Olson A."/>
            <person name="Spatafora J."/>
            <person name="Veneault-Fourrey C."/>
            <person name="Henrissat B."/>
            <person name="Grigoriev I."/>
            <person name="Martin F."/>
            <person name="Perotto S."/>
        </authorList>
    </citation>
    <scope>NUCLEOTIDE SEQUENCE [LARGE SCALE GENOMIC DNA]</scope>
    <source>
        <strain evidence="2 3">F</strain>
    </source>
</reference>
<evidence type="ECO:0000313" key="3">
    <source>
        <dbReference type="Proteomes" id="UP000235786"/>
    </source>
</evidence>
<protein>
    <submittedName>
        <fullName evidence="2">Uncharacterized protein</fullName>
    </submittedName>
</protein>
<dbReference type="AlphaFoldDB" id="A0A2J6S7D4"/>
<evidence type="ECO:0000313" key="2">
    <source>
        <dbReference type="EMBL" id="PMD46671.1"/>
    </source>
</evidence>
<dbReference type="Proteomes" id="UP000235786">
    <property type="component" value="Unassembled WGS sequence"/>
</dbReference>
<sequence length="162" mass="18207">MNTQFSIQKSTTVINFHTLCINHTKLASSCCHQLTAPFSLKATLRPIKYLPCPHNHPLNPPHNPRRHAPKPNPQTSLRTPRPRLLRHHPLNPKPTSPHSHPPNSPLPPHPIPNVPLPAPQKHLPPFSPDLPQSPQPPFDSSPSEPSPRSTSLRREYTSMYCI</sequence>
<feature type="compositionally biased region" description="Low complexity" evidence="1">
    <location>
        <begin position="140"/>
        <end position="150"/>
    </location>
</feature>
<keyword evidence="3" id="KW-1185">Reference proteome</keyword>
<organism evidence="2 3">
    <name type="scientific">Hyaloscypha variabilis (strain UAMH 11265 / GT02V1 / F)</name>
    <name type="common">Meliniomyces variabilis</name>
    <dbReference type="NCBI Taxonomy" id="1149755"/>
    <lineage>
        <taxon>Eukaryota</taxon>
        <taxon>Fungi</taxon>
        <taxon>Dikarya</taxon>
        <taxon>Ascomycota</taxon>
        <taxon>Pezizomycotina</taxon>
        <taxon>Leotiomycetes</taxon>
        <taxon>Helotiales</taxon>
        <taxon>Hyaloscyphaceae</taxon>
        <taxon>Hyaloscypha</taxon>
        <taxon>Hyaloscypha variabilis</taxon>
    </lineage>
</organism>
<feature type="compositionally biased region" description="Basic residues" evidence="1">
    <location>
        <begin position="80"/>
        <end position="90"/>
    </location>
</feature>
<feature type="compositionally biased region" description="Pro residues" evidence="1">
    <location>
        <begin position="125"/>
        <end position="139"/>
    </location>
</feature>
<accession>A0A2J6S7D4</accession>